<gene>
    <name evidence="2" type="ORF">UU65_C0001G0137</name>
</gene>
<reference evidence="2 3" key="1">
    <citation type="journal article" date="2015" name="Nature">
        <title>rRNA introns, odd ribosomes, and small enigmatic genomes across a large radiation of phyla.</title>
        <authorList>
            <person name="Brown C.T."/>
            <person name="Hug L.A."/>
            <person name="Thomas B.C."/>
            <person name="Sharon I."/>
            <person name="Castelle C.J."/>
            <person name="Singh A."/>
            <person name="Wilkins M.J."/>
            <person name="Williams K.H."/>
            <person name="Banfield J.F."/>
        </authorList>
    </citation>
    <scope>NUCLEOTIDE SEQUENCE [LARGE SCALE GENOMIC DNA]</scope>
</reference>
<keyword evidence="1" id="KW-0812">Transmembrane</keyword>
<dbReference type="Proteomes" id="UP000033869">
    <property type="component" value="Unassembled WGS sequence"/>
</dbReference>
<keyword evidence="1" id="KW-0472">Membrane</keyword>
<dbReference type="AlphaFoldDB" id="A0A0G0WCF5"/>
<evidence type="ECO:0000256" key="1">
    <source>
        <dbReference type="SAM" id="Phobius"/>
    </source>
</evidence>
<protein>
    <recommendedName>
        <fullName evidence="4">Prepilin-type N-terminal cleavage/methylation domain-containing protein</fullName>
    </recommendedName>
</protein>
<comment type="caution">
    <text evidence="2">The sequence shown here is derived from an EMBL/GenBank/DDBJ whole genome shotgun (WGS) entry which is preliminary data.</text>
</comment>
<evidence type="ECO:0000313" key="3">
    <source>
        <dbReference type="Proteomes" id="UP000033869"/>
    </source>
</evidence>
<dbReference type="Gene3D" id="3.30.700.10">
    <property type="entry name" value="Glycoprotein, Type 4 Pilin"/>
    <property type="match status" value="1"/>
</dbReference>
<keyword evidence="1" id="KW-1133">Transmembrane helix</keyword>
<evidence type="ECO:0008006" key="4">
    <source>
        <dbReference type="Google" id="ProtNLM"/>
    </source>
</evidence>
<dbReference type="InterPro" id="IPR045584">
    <property type="entry name" value="Pilin-like"/>
</dbReference>
<dbReference type="NCBIfam" id="TIGR02532">
    <property type="entry name" value="IV_pilin_GFxxxE"/>
    <property type="match status" value="1"/>
</dbReference>
<sequence>MKKNAPLKRGFTLIEVIIVVSVIGLLSISAASGYLNYQKSTEIKENSGQVAAFMREAQSNATSQKLNKKWGVNLNNDGLQMTLFDDSMAGENKRYYNLPKQLKFDSVSINGGGNDIIFDKMTGETSNYGTAANNIAFKIINILSNESVSISIAGSGKIEVLE</sequence>
<evidence type="ECO:0000313" key="2">
    <source>
        <dbReference type="EMBL" id="KKS09732.1"/>
    </source>
</evidence>
<proteinExistence type="predicted"/>
<name>A0A0G0WCF5_UNCC2</name>
<organism evidence="2 3">
    <name type="scientific">candidate division CPR2 bacterium GW2011_GWC1_41_48</name>
    <dbReference type="NCBI Taxonomy" id="1618344"/>
    <lineage>
        <taxon>Bacteria</taxon>
        <taxon>Bacteria division CPR2</taxon>
    </lineage>
</organism>
<dbReference type="PROSITE" id="PS00409">
    <property type="entry name" value="PROKAR_NTER_METHYL"/>
    <property type="match status" value="1"/>
</dbReference>
<dbReference type="InterPro" id="IPR012902">
    <property type="entry name" value="N_methyl_site"/>
</dbReference>
<dbReference type="Pfam" id="PF07963">
    <property type="entry name" value="N_methyl"/>
    <property type="match status" value="1"/>
</dbReference>
<dbReference type="EMBL" id="LCBL01000001">
    <property type="protein sequence ID" value="KKS09732.1"/>
    <property type="molecule type" value="Genomic_DNA"/>
</dbReference>
<feature type="transmembrane region" description="Helical" evidence="1">
    <location>
        <begin position="12"/>
        <end position="35"/>
    </location>
</feature>
<dbReference type="SUPFAM" id="SSF54523">
    <property type="entry name" value="Pili subunits"/>
    <property type="match status" value="1"/>
</dbReference>
<accession>A0A0G0WCF5</accession>